<name>A0A814QBG7_9BILA</name>
<evidence type="ECO:0000256" key="1">
    <source>
        <dbReference type="SAM" id="SignalP"/>
    </source>
</evidence>
<reference evidence="2" key="1">
    <citation type="submission" date="2021-02" db="EMBL/GenBank/DDBJ databases">
        <authorList>
            <person name="Nowell W R."/>
        </authorList>
    </citation>
    <scope>NUCLEOTIDE SEQUENCE</scope>
</reference>
<feature type="chain" id="PRO_5032701912" evidence="1">
    <location>
        <begin position="21"/>
        <end position="1323"/>
    </location>
</feature>
<feature type="signal peptide" evidence="1">
    <location>
        <begin position="1"/>
        <end position="20"/>
    </location>
</feature>
<protein>
    <submittedName>
        <fullName evidence="2">Uncharacterized protein</fullName>
    </submittedName>
</protein>
<proteinExistence type="predicted"/>
<sequence length="1323" mass="150880">MKFYNYCSWHILFLINIISARDWLIDKISDVTTLTKTPLGTLLLSNTLISREFLIEPDFATIDFRDLHATNSSILRCVKPESIITLDGIEYNIGGVIPNTQCAYFNRTDFWKNKAIDTKAFHFSTYEVGKPKAPFAYTPKRSAPADIEWPPKGVHLSVYFIAPYYAPLSHKYVTVVVNYEMYDGIPLLVKWLDIIDTSGRGDIDLSFNSVELLAVNQPWSPFGESWLYVENNQSPGHGTNILWTYDVEVNTIPGSFPPLVNCTYQTDHELVVTLGTQLSSFRVHELVIGSSNVERVALSKHRLFRLLAPHTQENPIFFHMINGSSSAVRAVIDQMAEVGFEMLIYSFGSGFDMESNDEKYIKQITSDIAYATSKGIEVGGYDLIALTRDVGPEWMAIDPNTGKPRDSACFASGWYDYLLNRTLTFMDRTGLMMVETDGPYGGYSCASTTHSHHRNNDDSIYQQNLLQANYFKILRERSVYINQPDYYFYQGGSKTGMGYNEEQYSLPRWMDISVSRQGMFDDTYQRIPTVGWMFVPLTVYHGGGDAAQFEPLVAHQIEYEWALAQYLGAGVAACYRGYRLYDTDATKALVTKWVNFYKKYRPILIRDIIHVRRADMQSIDSYMHVDPYSNDIKGLAMVFNPTSDTVNTNLVVPLYYTGLTDIAQISEQENTWKNYTLARDYHIDLPISLPPLGITCLLRCVKPESIITLDGIEYNIGGVIPNTQCAYFNRTDFRKNKTIDTKAFHFSTYEIGKPKAPFAYTPKRFAPTDIEWPPKGIHLSVYFKAPYYAPLSHKYVTVIVNYEMYDGIPLIVKWLDIIDTSGRGDIDLSFNSVELLAVNQPWSPFGQSWLYVEGDQPPGHGTNILWTYDIEINTIPGSFPPLLNCTYQTDHQLIVPLVTQLSSFRVHELVISSSDVERVALSKHRLLRLLAPHTQENPIFFHMINGSSSAIRGVIDQMVEVGFEMLIYSFGSGFNMESDDEKYIEQITSDIAYANSKGIEVGGYDLIALSRQVQPSWMAIDPNTGKPRDSACFASDWYDYLLNRTLTFMDRTGLIMVETDGPYGGYSCASTTHSHHRNNDDSIYRQNILQANYFKILRERTVYINQPDYYFYQGGSKTGMGYNEGQYSLPRWMDISVSRQGMFDDTYQRIPTVGWMFVPLTSYEGGDAAAIFEPLVEHQIEYEWALAQYLGAGVAACYRGFRLYDTDATKTLVTKWVHFYKKYRSILIRDILHIRRADMQSIDSYMHVDPYSNDIKGLAMVFNPTSDMVNTNLVVPLYYTGLTDIAQVSEQENAWKNYTLARDYHIDLPISLPPLGITWFLIK</sequence>
<dbReference type="EMBL" id="CAJNOG010000252">
    <property type="protein sequence ID" value="CAF1117598.1"/>
    <property type="molecule type" value="Genomic_DNA"/>
</dbReference>
<accession>A0A814QBG7</accession>
<gene>
    <name evidence="2" type="ORF">JYZ213_LOCUS22293</name>
</gene>
<comment type="caution">
    <text evidence="2">The sequence shown here is derived from an EMBL/GenBank/DDBJ whole genome shotgun (WGS) entry which is preliminary data.</text>
</comment>
<organism evidence="2 3">
    <name type="scientific">Adineta steineri</name>
    <dbReference type="NCBI Taxonomy" id="433720"/>
    <lineage>
        <taxon>Eukaryota</taxon>
        <taxon>Metazoa</taxon>
        <taxon>Spiralia</taxon>
        <taxon>Gnathifera</taxon>
        <taxon>Rotifera</taxon>
        <taxon>Eurotatoria</taxon>
        <taxon>Bdelloidea</taxon>
        <taxon>Adinetida</taxon>
        <taxon>Adinetidae</taxon>
        <taxon>Adineta</taxon>
    </lineage>
</organism>
<evidence type="ECO:0000313" key="2">
    <source>
        <dbReference type="EMBL" id="CAF1117598.1"/>
    </source>
</evidence>
<evidence type="ECO:0000313" key="3">
    <source>
        <dbReference type="Proteomes" id="UP000663845"/>
    </source>
</evidence>
<keyword evidence="1" id="KW-0732">Signal</keyword>
<dbReference type="Proteomes" id="UP000663845">
    <property type="component" value="Unassembled WGS sequence"/>
</dbReference>